<feature type="domain" description="RRM" evidence="4">
    <location>
        <begin position="29"/>
        <end position="106"/>
    </location>
</feature>
<dbReference type="OMA" id="THESAQK"/>
<dbReference type="PANTHER" id="PTHR24012">
    <property type="entry name" value="RNA BINDING PROTEIN"/>
    <property type="match status" value="1"/>
</dbReference>
<dbReference type="InterPro" id="IPR035979">
    <property type="entry name" value="RBD_domain_sf"/>
</dbReference>
<keyword evidence="2 3" id="KW-0694">RNA-binding</keyword>
<dbReference type="SMART" id="SM00360">
    <property type="entry name" value="RRM"/>
    <property type="match status" value="2"/>
</dbReference>
<feature type="domain" description="RRM" evidence="4">
    <location>
        <begin position="132"/>
        <end position="201"/>
    </location>
</feature>
<dbReference type="InParanoid" id="A0A672KBR3"/>
<evidence type="ECO:0000259" key="4">
    <source>
        <dbReference type="PROSITE" id="PS50102"/>
    </source>
</evidence>
<reference evidence="5" key="2">
    <citation type="submission" date="2025-09" db="UniProtKB">
        <authorList>
            <consortium name="Ensembl"/>
        </authorList>
    </citation>
    <scope>IDENTIFICATION</scope>
</reference>
<name>A0A672KBR3_SINGR</name>
<gene>
    <name evidence="5" type="primary">LOC107580378</name>
</gene>
<dbReference type="PROSITE" id="PS50102">
    <property type="entry name" value="RRM"/>
    <property type="match status" value="2"/>
</dbReference>
<proteinExistence type="predicted"/>
<reference evidence="5" key="1">
    <citation type="submission" date="2025-08" db="UniProtKB">
        <authorList>
            <consortium name="Ensembl"/>
        </authorList>
    </citation>
    <scope>IDENTIFICATION</scope>
</reference>
<evidence type="ECO:0000313" key="5">
    <source>
        <dbReference type="Ensembl" id="ENSSGRP00000007310.1"/>
    </source>
</evidence>
<organism evidence="5 6">
    <name type="scientific">Sinocyclocheilus grahami</name>
    <name type="common">Dianchi golden-line fish</name>
    <name type="synonym">Barbus grahami</name>
    <dbReference type="NCBI Taxonomy" id="75366"/>
    <lineage>
        <taxon>Eukaryota</taxon>
        <taxon>Metazoa</taxon>
        <taxon>Chordata</taxon>
        <taxon>Craniata</taxon>
        <taxon>Vertebrata</taxon>
        <taxon>Euteleostomi</taxon>
        <taxon>Actinopterygii</taxon>
        <taxon>Neopterygii</taxon>
        <taxon>Teleostei</taxon>
        <taxon>Ostariophysi</taxon>
        <taxon>Cypriniformes</taxon>
        <taxon>Cyprinidae</taxon>
        <taxon>Cyprininae</taxon>
        <taxon>Sinocyclocheilus</taxon>
    </lineage>
</organism>
<dbReference type="InterPro" id="IPR000504">
    <property type="entry name" value="RRM_dom"/>
</dbReference>
<evidence type="ECO:0000256" key="3">
    <source>
        <dbReference type="PROSITE-ProRule" id="PRU00176"/>
    </source>
</evidence>
<accession>A0A672KBR3</accession>
<dbReference type="AlphaFoldDB" id="A0A672KBR3"/>
<dbReference type="Gene3D" id="3.30.70.330">
    <property type="match status" value="2"/>
</dbReference>
<evidence type="ECO:0000313" key="6">
    <source>
        <dbReference type="Proteomes" id="UP000472262"/>
    </source>
</evidence>
<sequence length="204" mass="23302">MVGLQLFVGRFKSRKEREAEMGAKAKEFTNVYIKNFGEDMDDQRLMELFDKYGKTLSVKVMTDPTGKSRGFGFVSYENHEDANKAVEEMNGTELNGKMVFVGRAQKKMERQAELKRKFEQLKQERISRYQGVNLYIKNLDDTIDDEKLRKEFSPFGSITSAKVMLEDGRSKGFGFVCFSSPEEATKAVTEMNGRIVGSKPLPRC</sequence>
<dbReference type="SMART" id="SM00361">
    <property type="entry name" value="RRM_1"/>
    <property type="match status" value="2"/>
</dbReference>
<keyword evidence="1" id="KW-0677">Repeat</keyword>
<keyword evidence="6" id="KW-1185">Reference proteome</keyword>
<dbReference type="CDD" id="cd12380">
    <property type="entry name" value="RRM3_I_PABPs"/>
    <property type="match status" value="1"/>
</dbReference>
<dbReference type="Ensembl" id="ENSSGRT00000007977.1">
    <property type="protein sequence ID" value="ENSSGRP00000007310.1"/>
    <property type="gene ID" value="ENSSGRG00000004986.1"/>
</dbReference>
<evidence type="ECO:0000256" key="2">
    <source>
        <dbReference type="ARBA" id="ARBA00022884"/>
    </source>
</evidence>
<dbReference type="InterPro" id="IPR012677">
    <property type="entry name" value="Nucleotide-bd_a/b_plait_sf"/>
</dbReference>
<dbReference type="SUPFAM" id="SSF54928">
    <property type="entry name" value="RNA-binding domain, RBD"/>
    <property type="match status" value="1"/>
</dbReference>
<dbReference type="GO" id="GO:0003723">
    <property type="term" value="F:RNA binding"/>
    <property type="evidence" value="ECO:0007669"/>
    <property type="project" value="UniProtKB-UniRule"/>
</dbReference>
<dbReference type="InterPro" id="IPR003954">
    <property type="entry name" value="RRM_euk-type"/>
</dbReference>
<protein>
    <submittedName>
        <fullName evidence="5">Polyadenylate-binding protein 4-like</fullName>
    </submittedName>
</protein>
<dbReference type="Proteomes" id="UP000472262">
    <property type="component" value="Unassembled WGS sequence"/>
</dbReference>
<dbReference type="Pfam" id="PF00076">
    <property type="entry name" value="RRM_1"/>
    <property type="match status" value="2"/>
</dbReference>
<evidence type="ECO:0000256" key="1">
    <source>
        <dbReference type="ARBA" id="ARBA00022737"/>
    </source>
</evidence>
<dbReference type="CDD" id="cd12381">
    <property type="entry name" value="RRM4_I_PABPs"/>
    <property type="match status" value="1"/>
</dbReference>